<dbReference type="OrthoDB" id="2213372at2759"/>
<dbReference type="Gene3D" id="2.40.128.580">
    <property type="entry name" value="GXWXG domain"/>
    <property type="match status" value="1"/>
</dbReference>
<sequence length="148" mass="16703">MSSPQEQYIALIQAGGKGDPNAIHNLFKQLAPIKPTQLLGDWSGGFFDTGHPFATQLEEMKWVGKSFKSVDDVDPVIVDRDGKRTSWGQWGFASLREMVYEGTVSTVMIYDDRPVFDHIRYVNDNLMAGVMEGKALGDDGEFYFYLKR</sequence>
<evidence type="ECO:0000259" key="1">
    <source>
        <dbReference type="Pfam" id="PF14231"/>
    </source>
</evidence>
<proteinExistence type="predicted"/>
<dbReference type="AlphaFoldDB" id="A0A319FLJ9"/>
<gene>
    <name evidence="3" type="ORF">BO78DRAFT_362966</name>
</gene>
<dbReference type="Pfam" id="PF14232">
    <property type="entry name" value="DUF4334"/>
    <property type="match status" value="1"/>
</dbReference>
<reference evidence="3 4" key="1">
    <citation type="submission" date="2018-02" db="EMBL/GenBank/DDBJ databases">
        <title>The genomes of Aspergillus section Nigri reveals drivers in fungal speciation.</title>
        <authorList>
            <consortium name="DOE Joint Genome Institute"/>
            <person name="Vesth T.C."/>
            <person name="Nybo J."/>
            <person name="Theobald S."/>
            <person name="Brandl J."/>
            <person name="Frisvad J.C."/>
            <person name="Nielsen K.F."/>
            <person name="Lyhne E.K."/>
            <person name="Kogle M.E."/>
            <person name="Kuo A."/>
            <person name="Riley R."/>
            <person name="Clum A."/>
            <person name="Nolan M."/>
            <person name="Lipzen A."/>
            <person name="Salamov A."/>
            <person name="Henrissat B."/>
            <person name="Wiebenga A."/>
            <person name="De vries R.P."/>
            <person name="Grigoriev I.V."/>
            <person name="Mortensen U.H."/>
            <person name="Andersen M.R."/>
            <person name="Baker S.E."/>
        </authorList>
    </citation>
    <scope>NUCLEOTIDE SEQUENCE [LARGE SCALE GENOMIC DNA]</scope>
    <source>
        <strain evidence="3 4">CBS 121057</strain>
    </source>
</reference>
<feature type="domain" description="DUF4334" evidence="2">
    <location>
        <begin position="92"/>
        <end position="148"/>
    </location>
</feature>
<evidence type="ECO:0008006" key="5">
    <source>
        <dbReference type="Google" id="ProtNLM"/>
    </source>
</evidence>
<evidence type="ECO:0000313" key="4">
    <source>
        <dbReference type="Proteomes" id="UP000248423"/>
    </source>
</evidence>
<name>A0A319FLJ9_ASPSB</name>
<keyword evidence="4" id="KW-1185">Reference proteome</keyword>
<feature type="domain" description="GXWXG" evidence="1">
    <location>
        <begin position="26"/>
        <end position="80"/>
    </location>
</feature>
<dbReference type="VEuPathDB" id="FungiDB:BO78DRAFT_362966"/>
<dbReference type="EMBL" id="KZ826327">
    <property type="protein sequence ID" value="PYI09453.1"/>
    <property type="molecule type" value="Genomic_DNA"/>
</dbReference>
<dbReference type="Pfam" id="PF14231">
    <property type="entry name" value="GXWXG"/>
    <property type="match status" value="1"/>
</dbReference>
<evidence type="ECO:0000259" key="2">
    <source>
        <dbReference type="Pfam" id="PF14232"/>
    </source>
</evidence>
<dbReference type="Proteomes" id="UP000248423">
    <property type="component" value="Unassembled WGS sequence"/>
</dbReference>
<organism evidence="3 4">
    <name type="scientific">Aspergillus sclerotiicarbonarius (strain CBS 121057 / IBT 28362)</name>
    <dbReference type="NCBI Taxonomy" id="1448318"/>
    <lineage>
        <taxon>Eukaryota</taxon>
        <taxon>Fungi</taxon>
        <taxon>Dikarya</taxon>
        <taxon>Ascomycota</taxon>
        <taxon>Pezizomycotina</taxon>
        <taxon>Eurotiomycetes</taxon>
        <taxon>Eurotiomycetidae</taxon>
        <taxon>Eurotiales</taxon>
        <taxon>Aspergillaceae</taxon>
        <taxon>Aspergillus</taxon>
        <taxon>Aspergillus subgen. Circumdati</taxon>
    </lineage>
</organism>
<evidence type="ECO:0000313" key="3">
    <source>
        <dbReference type="EMBL" id="PYI09453.1"/>
    </source>
</evidence>
<dbReference type="STRING" id="1448318.A0A319FLJ9"/>
<dbReference type="InterPro" id="IPR025951">
    <property type="entry name" value="GXWXG_dom"/>
</dbReference>
<accession>A0A319FLJ9</accession>
<protein>
    <recommendedName>
        <fullName evidence="5">DUF4334 domain-containing protein</fullName>
    </recommendedName>
</protein>
<dbReference type="InterPro" id="IPR025568">
    <property type="entry name" value="DUF4334"/>
</dbReference>